<accession>A0A1I8BIW0</accession>
<proteinExistence type="predicted"/>
<evidence type="ECO:0000313" key="1">
    <source>
        <dbReference type="Proteomes" id="UP000095281"/>
    </source>
</evidence>
<dbReference type="WBParaSite" id="MhA1_Contig262.frz3.gene2">
    <property type="protein sequence ID" value="MhA1_Contig262.frz3.gene2"/>
    <property type="gene ID" value="MhA1_Contig262.frz3.gene2"/>
</dbReference>
<protein>
    <submittedName>
        <fullName evidence="2">Uncharacterized protein</fullName>
    </submittedName>
</protein>
<organism evidence="1 2">
    <name type="scientific">Meloidogyne hapla</name>
    <name type="common">Root-knot nematode worm</name>
    <dbReference type="NCBI Taxonomy" id="6305"/>
    <lineage>
        <taxon>Eukaryota</taxon>
        <taxon>Metazoa</taxon>
        <taxon>Ecdysozoa</taxon>
        <taxon>Nematoda</taxon>
        <taxon>Chromadorea</taxon>
        <taxon>Rhabditida</taxon>
        <taxon>Tylenchina</taxon>
        <taxon>Tylenchomorpha</taxon>
        <taxon>Tylenchoidea</taxon>
        <taxon>Meloidogynidae</taxon>
        <taxon>Meloidogyninae</taxon>
        <taxon>Meloidogyne</taxon>
    </lineage>
</organism>
<sequence>MKILIILFPLFSFLLIILNNFVISISLLQFKLEHHFTIKIDFNNINIKCKIIREDNENLEINFVPNSNASHLYQGEVCPNNEYVLTIKNNIINTKCPSPYRHNQGDEFVTLYKIMINTEGCKKDIRKTSTELIQTDFDFNNQSRGGFNNFDDLINLIDSKINFMNNYYTKRNEKRDFIFEDWQQLGQIYIIEYLINLPIFTQSVDFGIKLHDLNMLKCGFELIDPDHPVVEKWSE</sequence>
<evidence type="ECO:0000313" key="2">
    <source>
        <dbReference type="WBParaSite" id="MhA1_Contig262.frz3.gene2"/>
    </source>
</evidence>
<keyword evidence="1" id="KW-1185">Reference proteome</keyword>
<reference evidence="2" key="1">
    <citation type="submission" date="2016-11" db="UniProtKB">
        <authorList>
            <consortium name="WormBaseParasite"/>
        </authorList>
    </citation>
    <scope>IDENTIFICATION</scope>
</reference>
<dbReference type="AlphaFoldDB" id="A0A1I8BIW0"/>
<dbReference type="Proteomes" id="UP000095281">
    <property type="component" value="Unplaced"/>
</dbReference>
<name>A0A1I8BIW0_MELHA</name>